<reference evidence="3 4" key="1">
    <citation type="submission" date="2024-08" db="EMBL/GenBank/DDBJ databases">
        <title>Genome mining of Saccharopolyspora cebuensis PGLac3 from Nigerian medicinal plant.</title>
        <authorList>
            <person name="Ezeobiora C.E."/>
            <person name="Igbokwe N.H."/>
            <person name="Amin D.H."/>
            <person name="Mendie U.E."/>
        </authorList>
    </citation>
    <scope>NUCLEOTIDE SEQUENCE [LARGE SCALE GENOMIC DNA]</scope>
    <source>
        <strain evidence="3 4">PGLac3</strain>
    </source>
</reference>
<dbReference type="PANTHER" id="PTHR11699">
    <property type="entry name" value="ALDEHYDE DEHYDROGENASE-RELATED"/>
    <property type="match status" value="1"/>
</dbReference>
<dbReference type="SUPFAM" id="SSF53720">
    <property type="entry name" value="ALDH-like"/>
    <property type="match status" value="1"/>
</dbReference>
<dbReference type="InterPro" id="IPR016162">
    <property type="entry name" value="Ald_DH_N"/>
</dbReference>
<dbReference type="Gene3D" id="3.40.309.10">
    <property type="entry name" value="Aldehyde Dehydrogenase, Chain A, domain 2"/>
    <property type="match status" value="1"/>
</dbReference>
<accession>A0ABV4CS64</accession>
<evidence type="ECO:0000256" key="1">
    <source>
        <dbReference type="ARBA" id="ARBA00023002"/>
    </source>
</evidence>
<protein>
    <submittedName>
        <fullName evidence="3">Aldehyde dehydrogenase</fullName>
    </submittedName>
</protein>
<comment type="caution">
    <text evidence="3">The sequence shown here is derived from an EMBL/GenBank/DDBJ whole genome shotgun (WGS) entry which is preliminary data.</text>
</comment>
<gene>
    <name evidence="3" type="ORF">AB8O55_26875</name>
</gene>
<dbReference type="InterPro" id="IPR016161">
    <property type="entry name" value="Ald_DH/histidinol_DH"/>
</dbReference>
<dbReference type="EMBL" id="JBGEHV010000075">
    <property type="protein sequence ID" value="MEY8043047.1"/>
    <property type="molecule type" value="Genomic_DNA"/>
</dbReference>
<dbReference type="InterPro" id="IPR015590">
    <property type="entry name" value="Aldehyde_DH_dom"/>
</dbReference>
<dbReference type="Proteomes" id="UP001564626">
    <property type="component" value="Unassembled WGS sequence"/>
</dbReference>
<feature type="domain" description="Aldehyde dehydrogenase" evidence="2">
    <location>
        <begin position="14"/>
        <end position="465"/>
    </location>
</feature>
<keyword evidence="4" id="KW-1185">Reference proteome</keyword>
<evidence type="ECO:0000259" key="2">
    <source>
        <dbReference type="Pfam" id="PF00171"/>
    </source>
</evidence>
<sequence>MSGGLVEATSWDEDREVVEVRSPLDGELIDSIVGSGRHEVAAAVAAAHRAQAEWARVPAGDRGAVLARLADAVRDAADELATTEHRETGRPREQARAAVEAAAGTLDEYAALGPVHRGRSLNGEHDATDLMVHEPRGVVAALTPWNEPVAVACGVLGAALVTGNAVVHKPSERAVRTGVLLNRVLAAHLPEGLLGSVAGGPRCGAELVADSTLDVIAHVGSTAAGRSIAAAAAATGAKTLLENGGNDALIVDAGIDPEHAAEQAAVGAFANSGQICTSVERIYVHRDLAEDFLAALVEQARRRVFGAPAADEIPMGPLVAEEHRAEVHRKVRDALDAGATLLAGGVLPDGDGSYYPATVLTDCRPEMEVLREEVLGPVAAVRVVDDFDQALREAAADRHGLAATVLTPDMAHAQRSWRALRVGTVKINEVFGGAPGGAAQPRGASGSGFGFGPELLDEMTATKVVHLVPPVLPGT</sequence>
<dbReference type="RefSeq" id="WP_345364295.1">
    <property type="nucleotide sequence ID" value="NZ_BAABII010000010.1"/>
</dbReference>
<proteinExistence type="predicted"/>
<dbReference type="CDD" id="cd07078">
    <property type="entry name" value="ALDH"/>
    <property type="match status" value="1"/>
</dbReference>
<dbReference type="Pfam" id="PF00171">
    <property type="entry name" value="Aldedh"/>
    <property type="match status" value="1"/>
</dbReference>
<evidence type="ECO:0000313" key="4">
    <source>
        <dbReference type="Proteomes" id="UP001564626"/>
    </source>
</evidence>
<evidence type="ECO:0000313" key="3">
    <source>
        <dbReference type="EMBL" id="MEY8043047.1"/>
    </source>
</evidence>
<keyword evidence="1" id="KW-0560">Oxidoreductase</keyword>
<organism evidence="3 4">
    <name type="scientific">Saccharopolyspora cebuensis</name>
    <dbReference type="NCBI Taxonomy" id="418759"/>
    <lineage>
        <taxon>Bacteria</taxon>
        <taxon>Bacillati</taxon>
        <taxon>Actinomycetota</taxon>
        <taxon>Actinomycetes</taxon>
        <taxon>Pseudonocardiales</taxon>
        <taxon>Pseudonocardiaceae</taxon>
        <taxon>Saccharopolyspora</taxon>
    </lineage>
</organism>
<dbReference type="Gene3D" id="3.40.605.10">
    <property type="entry name" value="Aldehyde Dehydrogenase, Chain A, domain 1"/>
    <property type="match status" value="1"/>
</dbReference>
<dbReference type="InterPro" id="IPR016163">
    <property type="entry name" value="Ald_DH_C"/>
</dbReference>
<name>A0ABV4CS64_9PSEU</name>